<keyword evidence="6 12" id="KW-1133">Transmembrane helix</keyword>
<dbReference type="InterPro" id="IPR000725">
    <property type="entry name" value="Olfact_rcpt"/>
</dbReference>
<evidence type="ECO:0000256" key="2">
    <source>
        <dbReference type="ARBA" id="ARBA00022475"/>
    </source>
</evidence>
<evidence type="ECO:0000256" key="12">
    <source>
        <dbReference type="RuleBase" id="RU363047"/>
    </source>
</evidence>
<keyword evidence="7 11" id="KW-0297">G-protein coupled receptor</keyword>
<dbReference type="Proteomes" id="UP000694863">
    <property type="component" value="Unplaced"/>
</dbReference>
<feature type="transmembrane region" description="Helical" evidence="12">
    <location>
        <begin position="285"/>
        <end position="305"/>
    </location>
</feature>
<dbReference type="InterPro" id="IPR017452">
    <property type="entry name" value="GPCR_Rhodpsn_7TM"/>
</dbReference>
<evidence type="ECO:0000256" key="6">
    <source>
        <dbReference type="ARBA" id="ARBA00022989"/>
    </source>
</evidence>
<keyword evidence="3 12" id="KW-0716">Sensory transduction</keyword>
<feature type="transmembrane region" description="Helical" evidence="12">
    <location>
        <begin position="38"/>
        <end position="63"/>
    </location>
</feature>
<keyword evidence="9 11" id="KW-0675">Receptor</keyword>
<evidence type="ECO:0000256" key="8">
    <source>
        <dbReference type="ARBA" id="ARBA00023136"/>
    </source>
</evidence>
<dbReference type="Pfam" id="PF13853">
    <property type="entry name" value="7tm_4"/>
    <property type="match status" value="1"/>
</dbReference>
<feature type="transmembrane region" description="Helical" evidence="12">
    <location>
        <begin position="75"/>
        <end position="95"/>
    </location>
</feature>
<dbReference type="RefSeq" id="XP_004700646.2">
    <property type="nucleotide sequence ID" value="XM_004700589.2"/>
</dbReference>
<keyword evidence="2 12" id="KW-1003">Cell membrane</keyword>
<dbReference type="InterPro" id="IPR000276">
    <property type="entry name" value="GPCR_Rhodpsn"/>
</dbReference>
<evidence type="ECO:0000256" key="10">
    <source>
        <dbReference type="ARBA" id="ARBA00023224"/>
    </source>
</evidence>
<evidence type="ECO:0000256" key="1">
    <source>
        <dbReference type="ARBA" id="ARBA00004651"/>
    </source>
</evidence>
<keyword evidence="5 12" id="KW-0552">Olfaction</keyword>
<accession>A0ABM0IIB9</accession>
<keyword evidence="14" id="KW-1185">Reference proteome</keyword>
<feature type="transmembrane region" description="Helical" evidence="12">
    <location>
        <begin position="115"/>
        <end position="136"/>
    </location>
</feature>
<organism evidence="14 15">
    <name type="scientific">Echinops telfairi</name>
    <name type="common">Lesser hedgehog tenrec</name>
    <dbReference type="NCBI Taxonomy" id="9371"/>
    <lineage>
        <taxon>Eukaryota</taxon>
        <taxon>Metazoa</taxon>
        <taxon>Chordata</taxon>
        <taxon>Craniata</taxon>
        <taxon>Vertebrata</taxon>
        <taxon>Euteleostomi</taxon>
        <taxon>Mammalia</taxon>
        <taxon>Eutheria</taxon>
        <taxon>Afrotheria</taxon>
        <taxon>Tenrecidae</taxon>
        <taxon>Tenrecinae</taxon>
        <taxon>Echinops</taxon>
    </lineage>
</organism>
<evidence type="ECO:0000313" key="14">
    <source>
        <dbReference type="Proteomes" id="UP000694863"/>
    </source>
</evidence>
<evidence type="ECO:0000256" key="4">
    <source>
        <dbReference type="ARBA" id="ARBA00022692"/>
    </source>
</evidence>
<feature type="transmembrane region" description="Helical" evidence="12">
    <location>
        <begin position="254"/>
        <end position="273"/>
    </location>
</feature>
<evidence type="ECO:0000313" key="15">
    <source>
        <dbReference type="RefSeq" id="XP_004700646.2"/>
    </source>
</evidence>
<protein>
    <recommendedName>
        <fullName evidence="12">Olfactory receptor</fullName>
    </recommendedName>
</protein>
<proteinExistence type="inferred from homology"/>
<dbReference type="PROSITE" id="PS50262">
    <property type="entry name" value="G_PROTEIN_RECEP_F1_2"/>
    <property type="match status" value="1"/>
</dbReference>
<evidence type="ECO:0000259" key="13">
    <source>
        <dbReference type="PROSITE" id="PS50262"/>
    </source>
</evidence>
<dbReference type="PRINTS" id="PR00245">
    <property type="entry name" value="OLFACTORYR"/>
</dbReference>
<sequence>MISSSPIILDLTEEIMRNHTTVTTFILLGMTNDPKLQILILIFLFLSYLLSVAGNLTIITLTLLDSHLKTPMYFFLRNFSFLEVSFTTVCIPRYLYSLTTGDNTITYNGCVSQLFFGVLFGATEFFLLAVMSYDRYVAICKPLHYTTIMNNKVCTKLIIFCWVSGLLIILPPLSVGLYLEFCNSNLIDSFACDAYPLIQIACSDTTHIEKLILVFAVLTLITTLLGVVLSYTYIINTIVKFPSAQQRKKAFSTCSSHMIVVSMSYGSCIFAYIKPSAKVGVELNKIVGLLTTSIAPTLNPFIYTLRNKQVKDAFKDKAKIIVLLTKK</sequence>
<evidence type="ECO:0000256" key="9">
    <source>
        <dbReference type="ARBA" id="ARBA00023170"/>
    </source>
</evidence>
<evidence type="ECO:0000256" key="3">
    <source>
        <dbReference type="ARBA" id="ARBA00022606"/>
    </source>
</evidence>
<name>A0ABM0IIB9_ECHTE</name>
<dbReference type="PROSITE" id="PS00237">
    <property type="entry name" value="G_PROTEIN_RECEP_F1_1"/>
    <property type="match status" value="1"/>
</dbReference>
<dbReference type="PANTHER" id="PTHR26454">
    <property type="entry name" value="OLFACTORY RECEPTOR"/>
    <property type="match status" value="1"/>
</dbReference>
<dbReference type="GeneID" id="101646022"/>
<keyword evidence="10 11" id="KW-0807">Transducer</keyword>
<dbReference type="Gene3D" id="1.20.1070.10">
    <property type="entry name" value="Rhodopsin 7-helix transmembrane proteins"/>
    <property type="match status" value="1"/>
</dbReference>
<keyword evidence="4 11" id="KW-0812">Transmembrane</keyword>
<evidence type="ECO:0000256" key="11">
    <source>
        <dbReference type="RuleBase" id="RU000688"/>
    </source>
</evidence>
<feature type="transmembrane region" description="Helical" evidence="12">
    <location>
        <begin position="157"/>
        <end position="179"/>
    </location>
</feature>
<comment type="subcellular location">
    <subcellularLocation>
        <location evidence="1 12">Cell membrane</location>
        <topology evidence="1 12">Multi-pass membrane protein</topology>
    </subcellularLocation>
</comment>
<dbReference type="SUPFAM" id="SSF81321">
    <property type="entry name" value="Family A G protein-coupled receptor-like"/>
    <property type="match status" value="1"/>
</dbReference>
<dbReference type="InterPro" id="IPR047132">
    <property type="entry name" value="Olfact_rcpt_6C-like"/>
</dbReference>
<dbReference type="PRINTS" id="PR00237">
    <property type="entry name" value="GPCRRHODOPSN"/>
</dbReference>
<keyword evidence="8 12" id="KW-0472">Membrane</keyword>
<feature type="transmembrane region" description="Helical" evidence="12">
    <location>
        <begin position="211"/>
        <end position="234"/>
    </location>
</feature>
<reference evidence="15" key="1">
    <citation type="submission" date="2025-08" db="UniProtKB">
        <authorList>
            <consortium name="RefSeq"/>
        </authorList>
    </citation>
    <scope>IDENTIFICATION</scope>
</reference>
<gene>
    <name evidence="15" type="primary">LOC101646022</name>
</gene>
<evidence type="ECO:0000256" key="7">
    <source>
        <dbReference type="ARBA" id="ARBA00023040"/>
    </source>
</evidence>
<dbReference type="CDD" id="cd15912">
    <property type="entry name" value="7tmA_OR6C-like"/>
    <property type="match status" value="1"/>
</dbReference>
<dbReference type="PANTHER" id="PTHR26454:SF55">
    <property type="entry name" value="OLFACTORY RECEPTOR"/>
    <property type="match status" value="1"/>
</dbReference>
<evidence type="ECO:0000256" key="5">
    <source>
        <dbReference type="ARBA" id="ARBA00022725"/>
    </source>
</evidence>
<feature type="domain" description="G-protein coupled receptors family 1 profile" evidence="13">
    <location>
        <begin position="54"/>
        <end position="303"/>
    </location>
</feature>
<comment type="similarity">
    <text evidence="11">Belongs to the G-protein coupled receptor 1 family.</text>
</comment>